<dbReference type="Proteomes" id="UP001524569">
    <property type="component" value="Unassembled WGS sequence"/>
</dbReference>
<name>A0ABT1UJ18_9GAMM</name>
<dbReference type="RefSeq" id="WP_256611526.1">
    <property type="nucleotide sequence ID" value="NZ_JANIBM010000020.1"/>
</dbReference>
<comment type="caution">
    <text evidence="1">The sequence shown here is derived from an EMBL/GenBank/DDBJ whole genome shotgun (WGS) entry which is preliminary data.</text>
</comment>
<protein>
    <submittedName>
        <fullName evidence="1">Uncharacterized protein</fullName>
    </submittedName>
</protein>
<keyword evidence="2" id="KW-1185">Reference proteome</keyword>
<sequence length="305" mass="34253">MKQTTDIELSGLTGSSPIGALAAFGLLRLCAEIPVLKEARLAWRREDDWIAVLEVSDAIDRDSLPGLLRDHLKQQSCQVFAWADDIRVQKSDYCQVLQQSLSDASSVNRRSCDYLAAFASEMAVDNAKGLVKPTAFYMTSGQQKFLSSALELAESFKKDQLEKIREALFGPWLYRDKQHALGWDPAAERIYSLRHKKPGEEAPTSVSAAVRLALESLPLYPVFPDKRGRLTTSGFVRLNRENVFRWPLWQAPISLDTLKSLLIANLENEEDLAQRGVTAVYSSIRSEFGQGYGLFRPAQLVWQQT</sequence>
<evidence type="ECO:0000313" key="2">
    <source>
        <dbReference type="Proteomes" id="UP001524569"/>
    </source>
</evidence>
<reference evidence="1 2" key="1">
    <citation type="submission" date="2022-07" db="EMBL/GenBank/DDBJ databases">
        <title>Methylomonas rivi sp. nov., Methylomonas rosea sp. nov., Methylomonas aureus sp. nov. and Methylomonas subterranea sp. nov., four novel methanotrophs isolated from a freshwater creek and the deep terrestrial subsurface.</title>
        <authorList>
            <person name="Abin C."/>
            <person name="Sankaranarayanan K."/>
            <person name="Garner C."/>
            <person name="Sindelar R."/>
            <person name="Kotary K."/>
            <person name="Garner R."/>
            <person name="Barclay S."/>
            <person name="Lawson P."/>
            <person name="Krumholz L."/>
        </authorList>
    </citation>
    <scope>NUCLEOTIDE SEQUENCE [LARGE SCALE GENOMIC DNA]</scope>
    <source>
        <strain evidence="1 2">SURF-1</strain>
    </source>
</reference>
<dbReference type="EMBL" id="JANIBM010000020">
    <property type="protein sequence ID" value="MCQ8182235.1"/>
    <property type="molecule type" value="Genomic_DNA"/>
</dbReference>
<organism evidence="1 2">
    <name type="scientific">Methylomonas aurea</name>
    <dbReference type="NCBI Taxonomy" id="2952224"/>
    <lineage>
        <taxon>Bacteria</taxon>
        <taxon>Pseudomonadati</taxon>
        <taxon>Pseudomonadota</taxon>
        <taxon>Gammaproteobacteria</taxon>
        <taxon>Methylococcales</taxon>
        <taxon>Methylococcaceae</taxon>
        <taxon>Methylomonas</taxon>
    </lineage>
</organism>
<gene>
    <name evidence="1" type="ORF">NP603_14025</name>
</gene>
<evidence type="ECO:0000313" key="1">
    <source>
        <dbReference type="EMBL" id="MCQ8182235.1"/>
    </source>
</evidence>
<proteinExistence type="predicted"/>
<accession>A0ABT1UJ18</accession>